<dbReference type="Proteomes" id="UP000219453">
    <property type="component" value="Unassembled WGS sequence"/>
</dbReference>
<comment type="similarity">
    <text evidence="1">Belongs to the CapA family.</text>
</comment>
<evidence type="ECO:0000313" key="3">
    <source>
        <dbReference type="EMBL" id="SNZ02890.1"/>
    </source>
</evidence>
<dbReference type="CDD" id="cd07381">
    <property type="entry name" value="MPP_CapA"/>
    <property type="match status" value="1"/>
</dbReference>
<reference evidence="3 4" key="1">
    <citation type="submission" date="2017-09" db="EMBL/GenBank/DDBJ databases">
        <authorList>
            <person name="Ehlers B."/>
            <person name="Leendertz F.H."/>
        </authorList>
    </citation>
    <scope>NUCLEOTIDE SEQUENCE [LARGE SCALE GENOMIC DNA]</scope>
    <source>
        <strain evidence="3 4">DSM 27208</strain>
    </source>
</reference>
<evidence type="ECO:0000259" key="2">
    <source>
        <dbReference type="SMART" id="SM00854"/>
    </source>
</evidence>
<organism evidence="3 4">
    <name type="scientific">Natronoarchaeum philippinense</name>
    <dbReference type="NCBI Taxonomy" id="558529"/>
    <lineage>
        <taxon>Archaea</taxon>
        <taxon>Methanobacteriati</taxon>
        <taxon>Methanobacteriota</taxon>
        <taxon>Stenosarchaea group</taxon>
        <taxon>Halobacteria</taxon>
        <taxon>Halobacteriales</taxon>
        <taxon>Natronoarchaeaceae</taxon>
    </lineage>
</organism>
<feature type="domain" description="Capsule synthesis protein CapA" evidence="2">
    <location>
        <begin position="3"/>
        <end position="252"/>
    </location>
</feature>
<sequence length="330" mass="36432">MPRIGLTGDVMLGRLVDEHQRYRAVDAVWGNTVTTLRELDGLVINLECCLSDRGSPWRRTRRVFHFRADPEWAIPALRRAGVDACALANNHVLDFEETALRDTLSHLDEAGIERSGAGTDLEEALAPASFAADGVDVAVVSLTDNTHEYAAGQTSPGTAWIEIDRGDPETRARVEDALSRVQELDSDLVIASLHWGPNMVEEPPESFRTFARWLVDMGVDAVHGHSAHLFHGIEVYESAPIIYDAGDFVDDYAVNPRRRNDRSFLFVLSADSAGTPKTLRLVPTEIHDCSVHLAGEDAAAWSRSRMRSLSSEFGTEFERADEALIVNLGK</sequence>
<dbReference type="InterPro" id="IPR019079">
    <property type="entry name" value="Capsule_synth_CapA"/>
</dbReference>
<dbReference type="Gene3D" id="3.60.21.10">
    <property type="match status" value="1"/>
</dbReference>
<accession>A0A285N0D0</accession>
<dbReference type="PANTHER" id="PTHR33393:SF11">
    <property type="entry name" value="POLYGLUTAMINE SYNTHESIS ACCESSORY PROTEIN RV0574C-RELATED"/>
    <property type="match status" value="1"/>
</dbReference>
<dbReference type="AlphaFoldDB" id="A0A285N0D0"/>
<dbReference type="EMBL" id="OBEJ01000001">
    <property type="protein sequence ID" value="SNZ02890.1"/>
    <property type="molecule type" value="Genomic_DNA"/>
</dbReference>
<proteinExistence type="inferred from homology"/>
<dbReference type="RefSeq" id="WP_245838478.1">
    <property type="nucleotide sequence ID" value="NZ_OBEJ01000001.1"/>
</dbReference>
<dbReference type="SUPFAM" id="SSF56300">
    <property type="entry name" value="Metallo-dependent phosphatases"/>
    <property type="match status" value="1"/>
</dbReference>
<dbReference type="SMART" id="SM00854">
    <property type="entry name" value="PGA_cap"/>
    <property type="match status" value="1"/>
</dbReference>
<dbReference type="InterPro" id="IPR029052">
    <property type="entry name" value="Metallo-depent_PP-like"/>
</dbReference>
<dbReference type="InterPro" id="IPR052169">
    <property type="entry name" value="CW_Biosynth-Accessory"/>
</dbReference>
<evidence type="ECO:0000256" key="1">
    <source>
        <dbReference type="ARBA" id="ARBA00005662"/>
    </source>
</evidence>
<gene>
    <name evidence="3" type="ORF">SAMN06269185_0138</name>
</gene>
<keyword evidence="4" id="KW-1185">Reference proteome</keyword>
<name>A0A285N0D0_NATPI</name>
<dbReference type="PANTHER" id="PTHR33393">
    <property type="entry name" value="POLYGLUTAMINE SYNTHESIS ACCESSORY PROTEIN RV0574C-RELATED"/>
    <property type="match status" value="1"/>
</dbReference>
<dbReference type="Pfam" id="PF09587">
    <property type="entry name" value="PGA_cap"/>
    <property type="match status" value="1"/>
</dbReference>
<protein>
    <submittedName>
        <fullName evidence="3">Poly-gamma-glutamate synthesis protein (Capsule biosynthesis protein)</fullName>
    </submittedName>
</protein>
<evidence type="ECO:0000313" key="4">
    <source>
        <dbReference type="Proteomes" id="UP000219453"/>
    </source>
</evidence>